<feature type="compositionally biased region" description="Low complexity" evidence="1">
    <location>
        <begin position="13"/>
        <end position="36"/>
    </location>
</feature>
<dbReference type="AlphaFoldDB" id="A0A699J9F6"/>
<reference evidence="2" key="1">
    <citation type="journal article" date="2019" name="Sci. Rep.">
        <title>Draft genome of Tanacetum cinerariifolium, the natural source of mosquito coil.</title>
        <authorList>
            <person name="Yamashiro T."/>
            <person name="Shiraishi A."/>
            <person name="Satake H."/>
            <person name="Nakayama K."/>
        </authorList>
    </citation>
    <scope>NUCLEOTIDE SEQUENCE</scope>
</reference>
<comment type="caution">
    <text evidence="2">The sequence shown here is derived from an EMBL/GenBank/DDBJ whole genome shotgun (WGS) entry which is preliminary data.</text>
</comment>
<dbReference type="PANTHER" id="PTHR31286">
    <property type="entry name" value="GLYCINE-RICH CELL WALL STRUCTURAL PROTEIN 1.8-LIKE"/>
    <property type="match status" value="1"/>
</dbReference>
<gene>
    <name evidence="2" type="ORF">Tci_593858</name>
</gene>
<protein>
    <submittedName>
        <fullName evidence="2">Uncharacterized protein</fullName>
    </submittedName>
</protein>
<evidence type="ECO:0000313" key="2">
    <source>
        <dbReference type="EMBL" id="GFA21886.1"/>
    </source>
</evidence>
<feature type="non-terminal residue" evidence="2">
    <location>
        <position position="1"/>
    </location>
</feature>
<feature type="region of interest" description="Disordered" evidence="1">
    <location>
        <begin position="1"/>
        <end position="60"/>
    </location>
</feature>
<sequence>RNSRACGSESASELGNESNGGTLNGENETNKEGNGSQHIGNEQINTKGTPSSNPNTVSPAPVQVNVQYETIKAWIASGEYSNSYARKLVHNDNEANKLIHIPTVLNDKGQEFVIFDEEIVSEGTNKLIHIPTVLNDKGQEFVIFDEEIVSEGSLQSVIKSGPWIVNSKHMVVQKWDHSVNLDKKEPTTLPLWIKIMSPPLEAWSNKVMSALASRIGSPLIMDAMTTRTCTQGFGSLGYARVLVEATTGKRLDDHINVLYKNKDNGEQFVKKVRVEYDWKSPSCSHCKVFRHFDSKCLSLEPRKLAHEEVKDGEGFINVGRKKRYDNGEKINKQNKNKPVEKKHGYQKFLYDNGKRGICRTIISMQRRSMAIRTAISKWSKGMMEYFKQKRKVQYEKDKNADVISDEDTNIELDENDVYVDKSMTAKFMSANEVSACVIMGDVNVRLNLEDHSE</sequence>
<dbReference type="EMBL" id="BKCJ010387523">
    <property type="protein sequence ID" value="GFA21886.1"/>
    <property type="molecule type" value="Genomic_DNA"/>
</dbReference>
<feature type="non-terminal residue" evidence="2">
    <location>
        <position position="453"/>
    </location>
</feature>
<dbReference type="InterPro" id="IPR040256">
    <property type="entry name" value="At4g02000-like"/>
</dbReference>
<evidence type="ECO:0000256" key="1">
    <source>
        <dbReference type="SAM" id="MobiDB-lite"/>
    </source>
</evidence>
<proteinExistence type="predicted"/>
<feature type="compositionally biased region" description="Polar residues" evidence="1">
    <location>
        <begin position="37"/>
        <end position="60"/>
    </location>
</feature>
<dbReference type="PANTHER" id="PTHR31286:SF180">
    <property type="entry name" value="OS10G0362600 PROTEIN"/>
    <property type="match status" value="1"/>
</dbReference>
<name>A0A699J9F6_TANCI</name>
<organism evidence="2">
    <name type="scientific">Tanacetum cinerariifolium</name>
    <name type="common">Dalmatian daisy</name>
    <name type="synonym">Chrysanthemum cinerariifolium</name>
    <dbReference type="NCBI Taxonomy" id="118510"/>
    <lineage>
        <taxon>Eukaryota</taxon>
        <taxon>Viridiplantae</taxon>
        <taxon>Streptophyta</taxon>
        <taxon>Embryophyta</taxon>
        <taxon>Tracheophyta</taxon>
        <taxon>Spermatophyta</taxon>
        <taxon>Magnoliopsida</taxon>
        <taxon>eudicotyledons</taxon>
        <taxon>Gunneridae</taxon>
        <taxon>Pentapetalae</taxon>
        <taxon>asterids</taxon>
        <taxon>campanulids</taxon>
        <taxon>Asterales</taxon>
        <taxon>Asteraceae</taxon>
        <taxon>Asteroideae</taxon>
        <taxon>Anthemideae</taxon>
        <taxon>Anthemidinae</taxon>
        <taxon>Tanacetum</taxon>
    </lineage>
</organism>
<accession>A0A699J9F6</accession>